<reference evidence="1" key="1">
    <citation type="submission" date="2021-01" db="EMBL/GenBank/DDBJ databases">
        <title>Fulvivirga kasyanovii gen. nov., sp nov., a novel member of the phylum Bacteroidetes isolated from seawater in a mussel farm.</title>
        <authorList>
            <person name="Zhao L.-H."/>
            <person name="Wang Z.-J."/>
        </authorList>
    </citation>
    <scope>NUCLEOTIDE SEQUENCE</scope>
    <source>
        <strain evidence="1">29W222</strain>
    </source>
</reference>
<accession>A0A937G2E6</accession>
<keyword evidence="2" id="KW-1185">Reference proteome</keyword>
<dbReference type="Proteomes" id="UP000614216">
    <property type="component" value="Unassembled WGS sequence"/>
</dbReference>
<dbReference type="AlphaFoldDB" id="A0A937G2E6"/>
<organism evidence="1 2">
    <name type="scientific">Fulvivirga marina</name>
    <dbReference type="NCBI Taxonomy" id="2494733"/>
    <lineage>
        <taxon>Bacteria</taxon>
        <taxon>Pseudomonadati</taxon>
        <taxon>Bacteroidota</taxon>
        <taxon>Cytophagia</taxon>
        <taxon>Cytophagales</taxon>
        <taxon>Fulvivirgaceae</taxon>
        <taxon>Fulvivirga</taxon>
    </lineage>
</organism>
<evidence type="ECO:0000313" key="1">
    <source>
        <dbReference type="EMBL" id="MBL6448793.1"/>
    </source>
</evidence>
<evidence type="ECO:0000313" key="2">
    <source>
        <dbReference type="Proteomes" id="UP000614216"/>
    </source>
</evidence>
<dbReference type="RefSeq" id="WP_202858333.1">
    <property type="nucleotide sequence ID" value="NZ_JAEUGD010000065.1"/>
</dbReference>
<gene>
    <name evidence="1" type="ORF">JMN32_20950</name>
</gene>
<dbReference type="EMBL" id="JAEUGD010000065">
    <property type="protein sequence ID" value="MBL6448793.1"/>
    <property type="molecule type" value="Genomic_DNA"/>
</dbReference>
<comment type="caution">
    <text evidence="1">The sequence shown here is derived from an EMBL/GenBank/DDBJ whole genome shotgun (WGS) entry which is preliminary data.</text>
</comment>
<name>A0A937G2E6_9BACT</name>
<sequence length="155" mass="17906">MHEEEDASSPNPEQLPIFKKGREIYELTVKITDLIPDEDQMLCTYKDFMLEDAANLTVKVAGAEAADLYDIRMENAAIIRKAARDLMTHCSGLKMFGFKETQYLHLIREAIEEYRLLFIDWVSTFDPWNYCVDRWGLFNPPGVSADDYDPDGDKE</sequence>
<proteinExistence type="predicted"/>
<protein>
    <submittedName>
        <fullName evidence="1">Uncharacterized protein</fullName>
    </submittedName>
</protein>